<dbReference type="Proteomes" id="UP000249396">
    <property type="component" value="Unassembled WGS sequence"/>
</dbReference>
<proteinExistence type="predicted"/>
<keyword evidence="2" id="KW-0479">Metal-binding</keyword>
<dbReference type="PANTHER" id="PTHR12907:SF26">
    <property type="entry name" value="HIF PROLYL HYDROXYLASE, ISOFORM C"/>
    <property type="match status" value="1"/>
</dbReference>
<comment type="cofactor">
    <cofactor evidence="1">
        <name>L-ascorbate</name>
        <dbReference type="ChEBI" id="CHEBI:38290"/>
    </cofactor>
</comment>
<dbReference type="Gene3D" id="2.60.120.620">
    <property type="entry name" value="q2cbj1_9rhob like domain"/>
    <property type="match status" value="1"/>
</dbReference>
<evidence type="ECO:0000256" key="4">
    <source>
        <dbReference type="ARBA" id="ARBA00022964"/>
    </source>
</evidence>
<accession>A0A2W4RCD4</accession>
<evidence type="ECO:0000256" key="5">
    <source>
        <dbReference type="ARBA" id="ARBA00023002"/>
    </source>
</evidence>
<evidence type="ECO:0000259" key="7">
    <source>
        <dbReference type="PROSITE" id="PS51471"/>
    </source>
</evidence>
<protein>
    <submittedName>
        <fullName evidence="8">Proline hydroxylase</fullName>
    </submittedName>
</protein>
<dbReference type="Pfam" id="PF13640">
    <property type="entry name" value="2OG-FeII_Oxy_3"/>
    <property type="match status" value="1"/>
</dbReference>
<feature type="domain" description="Fe2OG dioxygenase" evidence="7">
    <location>
        <begin position="104"/>
        <end position="206"/>
    </location>
</feature>
<dbReference type="PANTHER" id="PTHR12907">
    <property type="entry name" value="EGL NINE HOMOLOG-RELATED"/>
    <property type="match status" value="1"/>
</dbReference>
<keyword evidence="4" id="KW-0223">Dioxygenase</keyword>
<dbReference type="GO" id="GO:0031543">
    <property type="term" value="F:peptidyl-proline dioxygenase activity"/>
    <property type="evidence" value="ECO:0007669"/>
    <property type="project" value="TreeGrafter"/>
</dbReference>
<evidence type="ECO:0000256" key="6">
    <source>
        <dbReference type="ARBA" id="ARBA00023004"/>
    </source>
</evidence>
<dbReference type="GO" id="GO:0071456">
    <property type="term" value="P:cellular response to hypoxia"/>
    <property type="evidence" value="ECO:0007669"/>
    <property type="project" value="TreeGrafter"/>
</dbReference>
<organism evidence="8 9">
    <name type="scientific">Candidatus Methylumidiphilus alinenensis</name>
    <dbReference type="NCBI Taxonomy" id="2202197"/>
    <lineage>
        <taxon>Bacteria</taxon>
        <taxon>Pseudomonadati</taxon>
        <taxon>Pseudomonadota</taxon>
        <taxon>Gammaproteobacteria</taxon>
        <taxon>Methylococcales</taxon>
        <taxon>Candidatus Methylumidiphilus</taxon>
    </lineage>
</organism>
<dbReference type="InterPro" id="IPR006620">
    <property type="entry name" value="Pro_4_hyd_alph"/>
</dbReference>
<dbReference type="GO" id="GO:0008198">
    <property type="term" value="F:ferrous iron binding"/>
    <property type="evidence" value="ECO:0007669"/>
    <property type="project" value="TreeGrafter"/>
</dbReference>
<dbReference type="InterPro" id="IPR044862">
    <property type="entry name" value="Pro_4_hyd_alph_FE2OG_OXY"/>
</dbReference>
<keyword evidence="6" id="KW-0408">Iron</keyword>
<evidence type="ECO:0000313" key="8">
    <source>
        <dbReference type="EMBL" id="PZN81721.1"/>
    </source>
</evidence>
<gene>
    <name evidence="8" type="ORF">DM484_07735</name>
</gene>
<evidence type="ECO:0000256" key="1">
    <source>
        <dbReference type="ARBA" id="ARBA00001961"/>
    </source>
</evidence>
<keyword evidence="3" id="KW-0847">Vitamin C</keyword>
<comment type="caution">
    <text evidence="8">The sequence shown here is derived from an EMBL/GenBank/DDBJ whole genome shotgun (WGS) entry which is preliminary data.</text>
</comment>
<dbReference type="GO" id="GO:0031418">
    <property type="term" value="F:L-ascorbic acid binding"/>
    <property type="evidence" value="ECO:0007669"/>
    <property type="project" value="UniProtKB-KW"/>
</dbReference>
<dbReference type="InterPro" id="IPR005123">
    <property type="entry name" value="Oxoglu/Fe-dep_dioxygenase_dom"/>
</dbReference>
<reference evidence="8 9" key="1">
    <citation type="journal article" date="2018" name="Aquat. Microb. Ecol.">
        <title>Gammaproteobacterial methanotrophs dominate.</title>
        <authorList>
            <person name="Rissanen A.J."/>
            <person name="Saarenheimo J."/>
            <person name="Tiirola M."/>
            <person name="Peura S."/>
            <person name="Aalto S.L."/>
            <person name="Karvinen A."/>
            <person name="Nykanen H."/>
        </authorList>
    </citation>
    <scope>NUCLEOTIDE SEQUENCE [LARGE SCALE GENOMIC DNA]</scope>
    <source>
        <strain evidence="8">AMbin10</strain>
    </source>
</reference>
<dbReference type="InterPro" id="IPR051559">
    <property type="entry name" value="HIF_prolyl_hydroxylases"/>
</dbReference>
<evidence type="ECO:0000256" key="2">
    <source>
        <dbReference type="ARBA" id="ARBA00022723"/>
    </source>
</evidence>
<dbReference type="SMART" id="SM00702">
    <property type="entry name" value="P4Hc"/>
    <property type="match status" value="1"/>
</dbReference>
<dbReference type="EMBL" id="QJPH01000258">
    <property type="protein sequence ID" value="PZN81721.1"/>
    <property type="molecule type" value="Genomic_DNA"/>
</dbReference>
<keyword evidence="5" id="KW-0560">Oxidoreductase</keyword>
<dbReference type="AlphaFoldDB" id="A0A2W4RCD4"/>
<dbReference type="PROSITE" id="PS51471">
    <property type="entry name" value="FE2OG_OXY"/>
    <property type="match status" value="1"/>
</dbReference>
<sequence length="208" mass="23510">MAETGSNFPCNNEEAFDRIADALKTTGYIILADCIPFALCEALREQSVLGADELKRAGVGRGQAYNLDGLIRTDGIRWLCPDSPAEIAFLAWMELLRLGLNRRLFLGLFDYESHFAVYDTGAFYRKHLDAFQGLPNRVLSTVCYLNPYWMPDDCGELLIYSPHDDTLMETVSPDLATMVIFLSAVFPHEVAVTHRKRYSIAGWFRGRE</sequence>
<name>A0A2W4RCD4_9GAMM</name>
<evidence type="ECO:0000256" key="3">
    <source>
        <dbReference type="ARBA" id="ARBA00022896"/>
    </source>
</evidence>
<evidence type="ECO:0000313" key="9">
    <source>
        <dbReference type="Proteomes" id="UP000249396"/>
    </source>
</evidence>